<dbReference type="EMBL" id="CAVMJV010000045">
    <property type="protein sequence ID" value="CAK5081807.1"/>
    <property type="molecule type" value="Genomic_DNA"/>
</dbReference>
<dbReference type="Proteomes" id="UP001497535">
    <property type="component" value="Unassembled WGS sequence"/>
</dbReference>
<protein>
    <submittedName>
        <fullName evidence="1">Uncharacterized protein</fullName>
    </submittedName>
</protein>
<evidence type="ECO:0000313" key="2">
    <source>
        <dbReference type="Proteomes" id="UP001497535"/>
    </source>
</evidence>
<comment type="caution">
    <text evidence="1">The sequence shown here is derived from an EMBL/GenBank/DDBJ whole genome shotgun (WGS) entry which is preliminary data.</text>
</comment>
<organism evidence="1 2">
    <name type="scientific">Meloidogyne enterolobii</name>
    <name type="common">Root-knot nematode worm</name>
    <name type="synonym">Meloidogyne mayaguensis</name>
    <dbReference type="NCBI Taxonomy" id="390850"/>
    <lineage>
        <taxon>Eukaryota</taxon>
        <taxon>Metazoa</taxon>
        <taxon>Ecdysozoa</taxon>
        <taxon>Nematoda</taxon>
        <taxon>Chromadorea</taxon>
        <taxon>Rhabditida</taxon>
        <taxon>Tylenchina</taxon>
        <taxon>Tylenchomorpha</taxon>
        <taxon>Tylenchoidea</taxon>
        <taxon>Meloidogynidae</taxon>
        <taxon>Meloidogyninae</taxon>
        <taxon>Meloidogyne</taxon>
    </lineage>
</organism>
<accession>A0ACB0ZRS2</accession>
<keyword evidence="2" id="KW-1185">Reference proteome</keyword>
<name>A0ACB0ZRS2_MELEN</name>
<sequence length="131" mass="14868">MNYKTFSIIPSILTKHLFPSRYLSVLNNMCSPLCSLTILVGLAACCISLPQIQYVNDKPYHLMQQTECRGGKIYEINDVQDIDECKAACFHKNCQAVNLYQVGEFQFKCEILAYVRGYFPAQGAACYISYI</sequence>
<reference evidence="1" key="1">
    <citation type="submission" date="2023-11" db="EMBL/GenBank/DDBJ databases">
        <authorList>
            <person name="Poullet M."/>
        </authorList>
    </citation>
    <scope>NUCLEOTIDE SEQUENCE</scope>
    <source>
        <strain evidence="1">E1834</strain>
    </source>
</reference>
<proteinExistence type="predicted"/>
<gene>
    <name evidence="1" type="ORF">MENTE1834_LOCUS29045</name>
</gene>
<evidence type="ECO:0000313" key="1">
    <source>
        <dbReference type="EMBL" id="CAK5081807.1"/>
    </source>
</evidence>